<dbReference type="Proteomes" id="UP001140560">
    <property type="component" value="Unassembled WGS sequence"/>
</dbReference>
<reference evidence="2" key="1">
    <citation type="submission" date="2022-10" db="EMBL/GenBank/DDBJ databases">
        <title>Tapping the CABI collections for fungal endophytes: first genome assemblies for Collariella, Neodidymelliopsis, Ascochyta clinopodiicola, Didymella pomorum, Didymosphaeria variabile, Neocosmospora piperis and Neocucurbitaria cava.</title>
        <authorList>
            <person name="Hill R."/>
        </authorList>
    </citation>
    <scope>NUCLEOTIDE SEQUENCE</scope>
    <source>
        <strain evidence="2">IMI 356814</strain>
    </source>
</reference>
<dbReference type="OrthoDB" id="3690663at2759"/>
<feature type="region of interest" description="Disordered" evidence="1">
    <location>
        <begin position="281"/>
        <end position="304"/>
    </location>
</feature>
<evidence type="ECO:0000313" key="3">
    <source>
        <dbReference type="Proteomes" id="UP001140560"/>
    </source>
</evidence>
<dbReference type="EMBL" id="JAPEUY010000001">
    <property type="protein sequence ID" value="KAJ4377765.1"/>
    <property type="molecule type" value="Genomic_DNA"/>
</dbReference>
<accession>A0A9W9CR98</accession>
<protein>
    <submittedName>
        <fullName evidence="2">Uncharacterized protein</fullName>
    </submittedName>
</protein>
<comment type="caution">
    <text evidence="2">The sequence shown here is derived from an EMBL/GenBank/DDBJ whole genome shotgun (WGS) entry which is preliminary data.</text>
</comment>
<evidence type="ECO:0000256" key="1">
    <source>
        <dbReference type="SAM" id="MobiDB-lite"/>
    </source>
</evidence>
<feature type="region of interest" description="Disordered" evidence="1">
    <location>
        <begin position="53"/>
        <end position="75"/>
    </location>
</feature>
<organism evidence="2 3">
    <name type="scientific">Neocucurbitaria cava</name>
    <dbReference type="NCBI Taxonomy" id="798079"/>
    <lineage>
        <taxon>Eukaryota</taxon>
        <taxon>Fungi</taxon>
        <taxon>Dikarya</taxon>
        <taxon>Ascomycota</taxon>
        <taxon>Pezizomycotina</taxon>
        <taxon>Dothideomycetes</taxon>
        <taxon>Pleosporomycetidae</taxon>
        <taxon>Pleosporales</taxon>
        <taxon>Pleosporineae</taxon>
        <taxon>Cucurbitariaceae</taxon>
        <taxon>Neocucurbitaria</taxon>
    </lineage>
</organism>
<proteinExistence type="predicted"/>
<dbReference type="AlphaFoldDB" id="A0A9W9CR98"/>
<evidence type="ECO:0000313" key="2">
    <source>
        <dbReference type="EMBL" id="KAJ4377765.1"/>
    </source>
</evidence>
<name>A0A9W9CR98_9PLEO</name>
<sequence length="304" mass="35593">MLKDRPVEMMKSALHGLGVIPRHPKYPPRVRIHRPIGRYVHRVQLDHEAYNMYSDDEEDNHPPSNGPKNLVPHYWDDPDCPENTWNNTHGDEEIYEAYRLEALLETRNEKAHGYNKAEKEFDEHRERYETALLLFIANNKHRADAVALETEFGSIWFESTRNVTRRYDSAFEAYHVAHKDYERAQARKCNAELLAERLEPLQREPPRAEDLGGKYVSDRKRKRIENWMDLEEEKQYPPQKKLSWDARSFESGGDMAGGLIRRKIDELDEFCGRLPKRLHGDGKRSVQFPSRGEGVTSAHKTSMV</sequence>
<gene>
    <name evidence="2" type="ORF">N0V83_000595</name>
</gene>
<keyword evidence="3" id="KW-1185">Reference proteome</keyword>